<dbReference type="RefSeq" id="WP_183203669.1">
    <property type="nucleotide sequence ID" value="NZ_BAAAER010000001.1"/>
</dbReference>
<comment type="caution">
    <text evidence="1">The sequence shown here is derived from an EMBL/GenBank/DDBJ whole genome shotgun (WGS) entry which is preliminary data.</text>
</comment>
<sequence length="131" mass="14308">MPADPFADVLPESPLRAARREDHARIARMLATAPEAWSDEDVDLVAFRAITTIGGLETFKWILPHFLRRTAAAPDRWMLEPDILSEKLDHAGFGAWPEAQRAAVLGLLRNVVAVVAAGDAGTLTAWLDARA</sequence>
<dbReference type="EMBL" id="JACIDM010000001">
    <property type="protein sequence ID" value="MBB4082608.1"/>
    <property type="molecule type" value="Genomic_DNA"/>
</dbReference>
<reference evidence="1 2" key="1">
    <citation type="submission" date="2020-08" db="EMBL/GenBank/DDBJ databases">
        <title>Genomic Encyclopedia of Type Strains, Phase IV (KMG-IV): sequencing the most valuable type-strain genomes for metagenomic binning, comparative biology and taxonomic classification.</title>
        <authorList>
            <person name="Goeker M."/>
        </authorList>
    </citation>
    <scope>NUCLEOTIDE SEQUENCE [LARGE SCALE GENOMIC DNA]</scope>
    <source>
        <strain evidence="1 2">DSM 23960</strain>
    </source>
</reference>
<accession>A0A7W6NP81</accession>
<protein>
    <submittedName>
        <fullName evidence="1">Uncharacterized protein</fullName>
    </submittedName>
</protein>
<name>A0A7W6NP81_9CAUL</name>
<evidence type="ECO:0000313" key="2">
    <source>
        <dbReference type="Proteomes" id="UP000529946"/>
    </source>
</evidence>
<organism evidence="1 2">
    <name type="scientific">Brevundimonas lenta</name>
    <dbReference type="NCBI Taxonomy" id="424796"/>
    <lineage>
        <taxon>Bacteria</taxon>
        <taxon>Pseudomonadati</taxon>
        <taxon>Pseudomonadota</taxon>
        <taxon>Alphaproteobacteria</taxon>
        <taxon>Caulobacterales</taxon>
        <taxon>Caulobacteraceae</taxon>
        <taxon>Brevundimonas</taxon>
    </lineage>
</organism>
<proteinExistence type="predicted"/>
<dbReference type="AlphaFoldDB" id="A0A7W6NP81"/>
<dbReference type="Proteomes" id="UP000529946">
    <property type="component" value="Unassembled WGS sequence"/>
</dbReference>
<evidence type="ECO:0000313" key="1">
    <source>
        <dbReference type="EMBL" id="MBB4082608.1"/>
    </source>
</evidence>
<keyword evidence="2" id="KW-1185">Reference proteome</keyword>
<gene>
    <name evidence="1" type="ORF">GGR12_001447</name>
</gene>